<name>A0A1H8IXU2_9RHOB</name>
<dbReference type="Proteomes" id="UP000183002">
    <property type="component" value="Unassembled WGS sequence"/>
</dbReference>
<accession>A0A1H8IXU2</accession>
<keyword evidence="2" id="KW-0418">Kinase</keyword>
<dbReference type="AlphaFoldDB" id="A0A1H8IXU2"/>
<dbReference type="STRING" id="1077947.SAMN05216227_102237"/>
<keyword evidence="2" id="KW-0808">Transferase</keyword>
<organism evidence="2 3">
    <name type="scientific">Pseudorhodobacter antarcticus</name>
    <dbReference type="NCBI Taxonomy" id="1077947"/>
    <lineage>
        <taxon>Bacteria</taxon>
        <taxon>Pseudomonadati</taxon>
        <taxon>Pseudomonadota</taxon>
        <taxon>Alphaproteobacteria</taxon>
        <taxon>Rhodobacterales</taxon>
        <taxon>Paracoccaceae</taxon>
        <taxon>Pseudorhodobacter</taxon>
    </lineage>
</organism>
<feature type="domain" description="HPr kinase/phosphorylase C-terminal" evidence="1">
    <location>
        <begin position="2"/>
        <end position="97"/>
    </location>
</feature>
<dbReference type="SUPFAM" id="SSF53795">
    <property type="entry name" value="PEP carboxykinase-like"/>
    <property type="match status" value="1"/>
</dbReference>
<evidence type="ECO:0000313" key="3">
    <source>
        <dbReference type="Proteomes" id="UP000183002"/>
    </source>
</evidence>
<dbReference type="CDD" id="cd01918">
    <property type="entry name" value="HprK_C"/>
    <property type="match status" value="1"/>
</dbReference>
<sequence>MQTVHATCVAVGGFGILITGASGQGKSGLGLHLMALGAQLIADDQTILTPQGNTIIATCPPPLFGLIEARGIGLLHASPAPHAQIHLVIDLDQTETQRLPPKRSTQLLGVAIDLVFWSTYRHFPYGIMQLARGGRRA</sequence>
<dbReference type="PANTHER" id="PTHR30305">
    <property type="entry name" value="PROTEIN YJDM-RELATED"/>
    <property type="match status" value="1"/>
</dbReference>
<dbReference type="RefSeq" id="WP_050519814.1">
    <property type="nucleotide sequence ID" value="NZ_LGHU01000067.1"/>
</dbReference>
<dbReference type="InterPro" id="IPR011104">
    <property type="entry name" value="Hpr_kin/Pase_C"/>
</dbReference>
<dbReference type="GO" id="GO:0005524">
    <property type="term" value="F:ATP binding"/>
    <property type="evidence" value="ECO:0007669"/>
    <property type="project" value="InterPro"/>
</dbReference>
<gene>
    <name evidence="2" type="ORF">SAMN05216227_102237</name>
</gene>
<reference evidence="2 3" key="1">
    <citation type="submission" date="2016-10" db="EMBL/GenBank/DDBJ databases">
        <authorList>
            <person name="de Groot N.N."/>
        </authorList>
    </citation>
    <scope>NUCLEOTIDE SEQUENCE [LARGE SCALE GENOMIC DNA]</scope>
    <source>
        <strain evidence="2 3">CGMCC 1.10836</strain>
    </source>
</reference>
<dbReference type="Pfam" id="PF07475">
    <property type="entry name" value="Hpr_kinase_C"/>
    <property type="match status" value="1"/>
</dbReference>
<dbReference type="InterPro" id="IPR027417">
    <property type="entry name" value="P-loop_NTPase"/>
</dbReference>
<evidence type="ECO:0000259" key="1">
    <source>
        <dbReference type="Pfam" id="PF07475"/>
    </source>
</evidence>
<evidence type="ECO:0000313" key="2">
    <source>
        <dbReference type="EMBL" id="SEN73271.1"/>
    </source>
</evidence>
<dbReference type="GO" id="GO:0000155">
    <property type="term" value="F:phosphorelay sensor kinase activity"/>
    <property type="evidence" value="ECO:0007669"/>
    <property type="project" value="InterPro"/>
</dbReference>
<dbReference type="Gene3D" id="3.40.50.300">
    <property type="entry name" value="P-loop containing nucleotide triphosphate hydrolases"/>
    <property type="match status" value="1"/>
</dbReference>
<dbReference type="OrthoDB" id="8326226at2"/>
<keyword evidence="3" id="KW-1185">Reference proteome</keyword>
<dbReference type="GO" id="GO:0006109">
    <property type="term" value="P:regulation of carbohydrate metabolic process"/>
    <property type="evidence" value="ECO:0007669"/>
    <property type="project" value="InterPro"/>
</dbReference>
<dbReference type="EMBL" id="FOCO01000022">
    <property type="protein sequence ID" value="SEN73271.1"/>
    <property type="molecule type" value="Genomic_DNA"/>
</dbReference>
<dbReference type="PANTHER" id="PTHR30305:SF1">
    <property type="entry name" value="HPR KINASE_PHOSPHORYLASE"/>
    <property type="match status" value="1"/>
</dbReference>
<protein>
    <submittedName>
        <fullName evidence="2">Hpr(Ser) kinase/phosphatase</fullName>
    </submittedName>
</protein>
<proteinExistence type="predicted"/>